<feature type="compositionally biased region" description="Polar residues" evidence="2">
    <location>
        <begin position="321"/>
        <end position="338"/>
    </location>
</feature>
<keyword evidence="1" id="KW-0175">Coiled coil</keyword>
<gene>
    <name evidence="3" type="ORF">Pfra01_001351500</name>
</gene>
<dbReference type="EMBL" id="BSXT01001389">
    <property type="protein sequence ID" value="GMF41960.1"/>
    <property type="molecule type" value="Genomic_DNA"/>
</dbReference>
<keyword evidence="4" id="KW-1185">Reference proteome</keyword>
<evidence type="ECO:0000256" key="1">
    <source>
        <dbReference type="SAM" id="Coils"/>
    </source>
</evidence>
<dbReference type="OrthoDB" id="74512at2759"/>
<feature type="region of interest" description="Disordered" evidence="2">
    <location>
        <begin position="491"/>
        <end position="548"/>
    </location>
</feature>
<protein>
    <submittedName>
        <fullName evidence="3">Unnamed protein product</fullName>
    </submittedName>
</protein>
<evidence type="ECO:0000313" key="3">
    <source>
        <dbReference type="EMBL" id="GMF41960.1"/>
    </source>
</evidence>
<feature type="region of interest" description="Disordered" evidence="2">
    <location>
        <begin position="291"/>
        <end position="339"/>
    </location>
</feature>
<feature type="coiled-coil region" evidence="1">
    <location>
        <begin position="152"/>
        <end position="233"/>
    </location>
</feature>
<reference evidence="3" key="1">
    <citation type="submission" date="2023-04" db="EMBL/GenBank/DDBJ databases">
        <title>Phytophthora fragariaefolia NBRC 109709.</title>
        <authorList>
            <person name="Ichikawa N."/>
            <person name="Sato H."/>
            <person name="Tonouchi N."/>
        </authorList>
    </citation>
    <scope>NUCLEOTIDE SEQUENCE</scope>
    <source>
        <strain evidence="3">NBRC 109709</strain>
    </source>
</reference>
<comment type="caution">
    <text evidence="3">The sequence shown here is derived from an EMBL/GenBank/DDBJ whole genome shotgun (WGS) entry which is preliminary data.</text>
</comment>
<sequence length="1228" mass="137067">MQVEVGRCSPAERVMDLLEQFMPGMGDVLAAQENSLTSVVATLTTQLQLLAAANERQAQKVAQLEGAHASMRLAVIELQNAPTPAPVVVEVPSEPAPPDTSVADALAELSTRMEKLQQDVQQDVHQQVAEQMQQALVVLQSSQVVVDDSSARELLENKLRALDEKLNVQINILRSEATDGLEEKTKQTEEAVRLQLEQLEKRFDYLSRVKMEVKELMRRADRQEQSIEDVRTGIEMLAKSLGSDDVDSETSEEGEEEPAQEVEEVTTATEQDNPPQPAIRKGALHFIPVFRSEQSESNISPTDTVQTDSTDEPSAPPTDAPTPQRTSSPLRSKSTISMSKYVRRSLRRLRQATEPAIHVLPSYNFTEPPIPEAVVEGPSTEQEVAPPMVVPEASHQPEGERTTEIIAPVVPISEPLPTPVLEARETNAEEKQVEPPQPDEIVDAATKQEDEEKLREELPQQYRSRMATQQKEMDEHVELFRSSSTSGTIIRPTTLTSVVRARHQRRLTNSRKESDVQEQSPSSAQEARGGTGPRPLSANTAPIEPRPPLTKERIRELWMILLAKLVRLQRLRQLNGINAEKALFRKREQMSMGSRVKRLEENTSRLNESLEYLEHHVQDNSSAISALDESIVELQPVVDRVQKIERAQKSQARTIVDIEEKLQEQDVEIQRLRTSARRSGSMSTNMASAVTNAVSAQLQDVTTKFTNQASAFEASEKLLTQVSQTDIPALHDKIELSLYTLRQEAEQRTKDATVELQKVIDQLQKSQRISDANLLLRITGFSNRIYHTLLGVSGAMLQSVELTRAEQSVKNTSRTSFDVGTDLLNGIFTHLISNCNSLFSHQESESEIDFLVGTAMDFKKQLEKLKGQAALAKAAAHALDTGGNNESHNNVSTSSTQNSSFDDHLVFITTVKLKELEGALITRETQKEGNQTPELTLFMHDAVIQVRAVLFLLLLHAEATNSRLSIEELHTSHTTVQNKVEEHGFAIGHLDSTIALVKMMNTRLDTFMEMSFAYAKEEDVKKSIEELMTANSDMRDLLTTSLDATRSETLERDGLLGEEMNQLIARVSKKLDKDELLWTQEVLERQVQNVANSSLDEHDLIDIHRRLRRKLDKNQLKSLLQGHRGKLEPGMTFARNITSIPTIDEGSTNSAPLIGAKCISCHGELPPTKAMIKSVVRDEVQHELAKSRAQKLTPSPIATFNASNHRSLDSFKKELLLSSLQQHKNGNK</sequence>
<organism evidence="3 4">
    <name type="scientific">Phytophthora fragariaefolia</name>
    <dbReference type="NCBI Taxonomy" id="1490495"/>
    <lineage>
        <taxon>Eukaryota</taxon>
        <taxon>Sar</taxon>
        <taxon>Stramenopiles</taxon>
        <taxon>Oomycota</taxon>
        <taxon>Peronosporomycetes</taxon>
        <taxon>Peronosporales</taxon>
        <taxon>Peronosporaceae</taxon>
        <taxon>Phytophthora</taxon>
    </lineage>
</organism>
<evidence type="ECO:0000313" key="4">
    <source>
        <dbReference type="Proteomes" id="UP001165121"/>
    </source>
</evidence>
<proteinExistence type="predicted"/>
<dbReference type="Proteomes" id="UP001165121">
    <property type="component" value="Unassembled WGS sequence"/>
</dbReference>
<feature type="compositionally biased region" description="Acidic residues" evidence="2">
    <location>
        <begin position="244"/>
        <end position="264"/>
    </location>
</feature>
<accession>A0A9W6XMS1</accession>
<name>A0A9W6XMS1_9STRA</name>
<feature type="region of interest" description="Disordered" evidence="2">
    <location>
        <begin position="240"/>
        <end position="279"/>
    </location>
</feature>
<dbReference type="AlphaFoldDB" id="A0A9W6XMS1"/>
<evidence type="ECO:0000256" key="2">
    <source>
        <dbReference type="SAM" id="MobiDB-lite"/>
    </source>
</evidence>
<feature type="compositionally biased region" description="Polar residues" evidence="2">
    <location>
        <begin position="295"/>
        <end position="308"/>
    </location>
</feature>
<feature type="compositionally biased region" description="Basic residues" evidence="2">
    <location>
        <begin position="500"/>
        <end position="509"/>
    </location>
</feature>